<evidence type="ECO:0000256" key="1">
    <source>
        <dbReference type="SAM" id="MobiDB-lite"/>
    </source>
</evidence>
<proteinExistence type="predicted"/>
<organism evidence="2 3">
    <name type="scientific">Dryococelus australis</name>
    <dbReference type="NCBI Taxonomy" id="614101"/>
    <lineage>
        <taxon>Eukaryota</taxon>
        <taxon>Metazoa</taxon>
        <taxon>Ecdysozoa</taxon>
        <taxon>Arthropoda</taxon>
        <taxon>Hexapoda</taxon>
        <taxon>Insecta</taxon>
        <taxon>Pterygota</taxon>
        <taxon>Neoptera</taxon>
        <taxon>Polyneoptera</taxon>
        <taxon>Phasmatodea</taxon>
        <taxon>Verophasmatodea</taxon>
        <taxon>Anareolatae</taxon>
        <taxon>Phasmatidae</taxon>
        <taxon>Eurycanthinae</taxon>
        <taxon>Dryococelus</taxon>
    </lineage>
</organism>
<accession>A0ABQ9GB21</accession>
<dbReference type="Proteomes" id="UP001159363">
    <property type="component" value="Chromosome 12"/>
</dbReference>
<evidence type="ECO:0000313" key="3">
    <source>
        <dbReference type="Proteomes" id="UP001159363"/>
    </source>
</evidence>
<gene>
    <name evidence="2" type="ORF">PR048_028612</name>
</gene>
<sequence length="1331" mass="148162">MASRYVSARAGETGDPRENAPTSGIAQDDSHMRTSEARPSGIEPCSSWWEASSLTTTPPRSPTCFLGFMSSFVPLAFFSRMEELQLETSEEYKKHASSPISSKCPELRRVFKYQEQKPQSQEARHHVTYGIMFNTIHRPGHSRTLASGNSAGQCRWSRVFLGNLPFLPPLQSGDAPEPPHLTLVGSQGLVVDVEHHRSARAFRENPSNGVAVRHDPHLLKHGSESAGIRSRFASGVGESSGRHIIRGPHRFVQEKHKNGVVWEYRSPRIGHEVDRWAQGKASGEAHLTRLWGGGKRLDALNRSSTVSWFHGRGGVPLQERSTCRRPAQGDGERRPTRSGMRPPSRCDSEHRFALDPQSLMPGCAIMDESEIQNHEISLVQHFYIETKIKLDRGSELRSFDLRSGKMLGQPGLSIVLQARMLVSAVTSWVIGAQMHPPPHVCPVVRRVFFVESSREDLSHIPYAISSMWTFICPKTTSKPLFNTVGTRLAPEKTVRVPVLCFLRRFVIGRKSSEVCLDKLSSGTDRSSSVLLHLGKPDSITGWVALRFSQVELMPGDAAGRRFLTGSPISPRPCIPTLLHTHLTSPSSNLKTSMLRATQISTLHSRSPNFASAHSNALFRMMDACSMHGASPPDAPMAVAMAEYSLHLNSMIWAGLNSEVLRADEGDMEQRRNGRAGEMGDPRENPPTSGIVRHDSHMQTFGSEQANRSAAPTMKRKRCLGPWLYREVATAPRDPKTPIAMSATQIVDFCRTHQLWTKFSHSRCTSCCKTKMRWSDFHLLLMYPTLSRPSPGTNVTAVIPYERQLQKLPPPANKRGRKYQRWERRLLSWGDWNEKTTEDGSFFSNRHWQSEKIQRIIYNWTMKIAHRDETMVRSRNETTSWRAYDPVSARFHLTAHPVVQLHAPTLGCSRSLADARNTRRHRHRRPQLTDPALPDRAVCHRLGYFKAKFATKNYENATIAIRIFRIMGIDQTTAAGSSGYMTAPTQGEMAEDRREGSRGDPVHDTGQCWELLCPHEPFPGRLVEAHMRARSSSRVRPLIMQQRRYDAGAMRNAIDWLCSVFSGTLVNATIPVSLPSGIIPPAGIIVWSAVAYDGRSTLIMLHGILTAQLCIGGILSPRLLPFLAGIPGPVFQRDDTRTAQATGRPGLSHVTSKHRHGLPAPLTCPPSQAGVGPVEMPDAAVPQCPGFVTHHPLIVGLVCLRTPAGVYWTPCQTVFQRISQCEGNWEKTNTFDVVGWARTWDLKNVRQVNQQSGGCDVVRREMAGVGVGPSRATGRPVPEPQRRFLPRASCAASPPPSSLACATRVKELGRRAAATLLKFYFQDIPPPRTNYA</sequence>
<keyword evidence="3" id="KW-1185">Reference proteome</keyword>
<evidence type="ECO:0000313" key="2">
    <source>
        <dbReference type="EMBL" id="KAJ8869620.1"/>
    </source>
</evidence>
<feature type="region of interest" description="Disordered" evidence="1">
    <location>
        <begin position="666"/>
        <end position="685"/>
    </location>
</feature>
<feature type="region of interest" description="Disordered" evidence="1">
    <location>
        <begin position="317"/>
        <end position="348"/>
    </location>
</feature>
<comment type="caution">
    <text evidence="2">The sequence shown here is derived from an EMBL/GenBank/DDBJ whole genome shotgun (WGS) entry which is preliminary data.</text>
</comment>
<dbReference type="EMBL" id="JARBHB010000013">
    <property type="protein sequence ID" value="KAJ8869620.1"/>
    <property type="molecule type" value="Genomic_DNA"/>
</dbReference>
<name>A0ABQ9GB21_9NEOP</name>
<reference evidence="2 3" key="1">
    <citation type="submission" date="2023-02" db="EMBL/GenBank/DDBJ databases">
        <title>LHISI_Scaffold_Assembly.</title>
        <authorList>
            <person name="Stuart O.P."/>
            <person name="Cleave R."/>
            <person name="Magrath M.J.L."/>
            <person name="Mikheyev A.S."/>
        </authorList>
    </citation>
    <scope>NUCLEOTIDE SEQUENCE [LARGE SCALE GENOMIC DNA]</scope>
    <source>
        <strain evidence="2">Daus_M_001</strain>
        <tissue evidence="2">Leg muscle</tissue>
    </source>
</reference>
<feature type="region of interest" description="Disordered" evidence="1">
    <location>
        <begin position="1"/>
        <end position="44"/>
    </location>
</feature>
<protein>
    <submittedName>
        <fullName evidence="2">Uncharacterized protein</fullName>
    </submittedName>
</protein>